<feature type="region of interest" description="Disordered" evidence="2">
    <location>
        <begin position="69"/>
        <end position="120"/>
    </location>
</feature>
<dbReference type="InterPro" id="IPR008207">
    <property type="entry name" value="Sig_transdc_His_kin_Hpt_dom"/>
</dbReference>
<evidence type="ECO:0000313" key="4">
    <source>
        <dbReference type="EMBL" id="MCW6038306.1"/>
    </source>
</evidence>
<dbReference type="EMBL" id="JAIHOM010000125">
    <property type="protein sequence ID" value="MCW6038306.1"/>
    <property type="molecule type" value="Genomic_DNA"/>
</dbReference>
<dbReference type="SUPFAM" id="SSF47226">
    <property type="entry name" value="Histidine-containing phosphotransfer domain, HPT domain"/>
    <property type="match status" value="1"/>
</dbReference>
<dbReference type="PANTHER" id="PTHR43395:SF1">
    <property type="entry name" value="CHEMOTAXIS PROTEIN CHEA"/>
    <property type="match status" value="1"/>
</dbReference>
<dbReference type="PROSITE" id="PS50894">
    <property type="entry name" value="HPT"/>
    <property type="match status" value="1"/>
</dbReference>
<comment type="caution">
    <text evidence="4">The sequence shown here is derived from an EMBL/GenBank/DDBJ whole genome shotgun (WGS) entry which is preliminary data.</text>
</comment>
<protein>
    <submittedName>
        <fullName evidence="4">Hpt domain-containing protein</fullName>
    </submittedName>
</protein>
<dbReference type="SMART" id="SM00073">
    <property type="entry name" value="HPT"/>
    <property type="match status" value="1"/>
</dbReference>
<keyword evidence="1" id="KW-0597">Phosphoprotein</keyword>
<gene>
    <name evidence="4" type="ORF">K4A83_18795</name>
</gene>
<evidence type="ECO:0000259" key="3">
    <source>
        <dbReference type="PROSITE" id="PS50894"/>
    </source>
</evidence>
<feature type="region of interest" description="Disordered" evidence="2">
    <location>
        <begin position="402"/>
        <end position="430"/>
    </location>
</feature>
<dbReference type="Proteomes" id="UP001526426">
    <property type="component" value="Unassembled WGS sequence"/>
</dbReference>
<evidence type="ECO:0000256" key="1">
    <source>
        <dbReference type="PROSITE-ProRule" id="PRU00110"/>
    </source>
</evidence>
<organism evidence="4 5">
    <name type="scientific">Spirulina subsalsa FACHB-351</name>
    <dbReference type="NCBI Taxonomy" id="234711"/>
    <lineage>
        <taxon>Bacteria</taxon>
        <taxon>Bacillati</taxon>
        <taxon>Cyanobacteriota</taxon>
        <taxon>Cyanophyceae</taxon>
        <taxon>Spirulinales</taxon>
        <taxon>Spirulinaceae</taxon>
        <taxon>Spirulina</taxon>
    </lineage>
</organism>
<reference evidence="4 5" key="1">
    <citation type="submission" date="2021-08" db="EMBL/GenBank/DDBJ databases">
        <title>Draft genome sequence of Spirulina subsalsa with high tolerance to salinity and hype-accumulation of phycocyanin.</title>
        <authorList>
            <person name="Pei H."/>
            <person name="Jiang L."/>
        </authorList>
    </citation>
    <scope>NUCLEOTIDE SEQUENCE [LARGE SCALE GENOMIC DNA]</scope>
    <source>
        <strain evidence="4 5">FACHB-351</strain>
    </source>
</reference>
<accession>A0ABT3L9X8</accession>
<feature type="modified residue" description="Phosphohistidine" evidence="1">
    <location>
        <position position="164"/>
    </location>
</feature>
<feature type="region of interest" description="Disordered" evidence="2">
    <location>
        <begin position="359"/>
        <end position="389"/>
    </location>
</feature>
<name>A0ABT3L9X8_9CYAN</name>
<feature type="compositionally biased region" description="Pro residues" evidence="2">
    <location>
        <begin position="413"/>
        <end position="430"/>
    </location>
</feature>
<evidence type="ECO:0000313" key="5">
    <source>
        <dbReference type="Proteomes" id="UP001526426"/>
    </source>
</evidence>
<dbReference type="PANTHER" id="PTHR43395">
    <property type="entry name" value="SENSOR HISTIDINE KINASE CHEA"/>
    <property type="match status" value="1"/>
</dbReference>
<dbReference type="RefSeq" id="WP_265266212.1">
    <property type="nucleotide sequence ID" value="NZ_JAIHOM010000125.1"/>
</dbReference>
<feature type="compositionally biased region" description="Low complexity" evidence="2">
    <location>
        <begin position="92"/>
        <end position="103"/>
    </location>
</feature>
<dbReference type="InterPro" id="IPR051315">
    <property type="entry name" value="Bact_Chemotaxis_CheA"/>
</dbReference>
<dbReference type="Gene3D" id="1.20.120.160">
    <property type="entry name" value="HPT domain"/>
    <property type="match status" value="1"/>
</dbReference>
<evidence type="ECO:0000256" key="2">
    <source>
        <dbReference type="SAM" id="MobiDB-lite"/>
    </source>
</evidence>
<feature type="compositionally biased region" description="Pro residues" evidence="2">
    <location>
        <begin position="104"/>
        <end position="113"/>
    </location>
</feature>
<sequence>MKEWDLGKIAGQVVGGIWSSVRDWDYFTRDSLGQQVRASADSLWNIHPAEDGGKPPESELTEITIEAVTEDETGDFSPAVPSPQATPEKIQPNLNSPDLNSPLSSPPSSPPPSRNQSPVLRNPESYQYFITEAQDLLVEIEGQLFNLNPEKDTAQIYSLMRATHTLKGASANVGQDTIKTIAHNLEDVFRAMLSPEAVIDPELESMLFEGYECLRLALSAELAHEYGQTDDLLNRAADLFARFQEKLGDCFENPAPLPSSSEMGFDLTRSIFEMGVEQRLSELKEMLENPESSEHLLVFLEESAEVFLGLGESLGLSGFCAIAQSTLNALSYHPDAVLDIAPIVYQDFYQAQQAVFAGDRTHGGTPSPQLLQWAGESPSDPAPLPEDFGELEYLEDSQDFAPSDAILLDTAPPTEPPESPPAAPPPPPSC</sequence>
<dbReference type="CDD" id="cd00088">
    <property type="entry name" value="HPT"/>
    <property type="match status" value="1"/>
</dbReference>
<feature type="non-terminal residue" evidence="4">
    <location>
        <position position="430"/>
    </location>
</feature>
<dbReference type="InterPro" id="IPR036641">
    <property type="entry name" value="HPT_dom_sf"/>
</dbReference>
<feature type="domain" description="HPt" evidence="3">
    <location>
        <begin position="118"/>
        <end position="221"/>
    </location>
</feature>
<dbReference type="Pfam" id="PF01627">
    <property type="entry name" value="Hpt"/>
    <property type="match status" value="1"/>
</dbReference>
<keyword evidence="5" id="KW-1185">Reference proteome</keyword>
<proteinExistence type="predicted"/>